<reference evidence="4" key="2">
    <citation type="journal article" date="2019" name="Int. J. Syst. Evol. Microbiol.">
        <title>The Global Catalogue of Microorganisms (GCM) 10K type strain sequencing project: providing services to taxonomists for standard genome sequencing and annotation.</title>
        <authorList>
            <consortium name="The Broad Institute Genomics Platform"/>
            <consortium name="The Broad Institute Genome Sequencing Center for Infectious Disease"/>
            <person name="Wu L."/>
            <person name="Ma J."/>
        </authorList>
    </citation>
    <scope>NUCLEOTIDE SEQUENCE [LARGE SCALE GENOMIC DNA]</scope>
    <source>
        <strain evidence="4">CGMCC 1.16226</strain>
    </source>
</reference>
<dbReference type="Pfam" id="PF05016">
    <property type="entry name" value="ParE_toxin"/>
    <property type="match status" value="1"/>
</dbReference>
<dbReference type="Proteomes" id="UP001597349">
    <property type="component" value="Unassembled WGS sequence"/>
</dbReference>
<reference evidence="2" key="3">
    <citation type="submission" date="2024-09" db="EMBL/GenBank/DDBJ databases">
        <authorList>
            <person name="Sun Q."/>
            <person name="Mori K."/>
        </authorList>
    </citation>
    <scope>NUCLEOTIDE SEQUENCE</scope>
    <source>
        <strain evidence="2">ICMP 19560</strain>
    </source>
</reference>
<dbReference type="InterPro" id="IPR035093">
    <property type="entry name" value="RelE/ParE_toxin_dom_sf"/>
</dbReference>
<evidence type="ECO:0000313" key="2">
    <source>
        <dbReference type="EMBL" id="MFD2055729.1"/>
    </source>
</evidence>
<name>A0ABW4WGL4_9HYPH</name>
<proteinExistence type="predicted"/>
<keyword evidence="1" id="KW-1277">Toxin-antitoxin system</keyword>
<dbReference type="SUPFAM" id="SSF143011">
    <property type="entry name" value="RelE-like"/>
    <property type="match status" value="1"/>
</dbReference>
<gene>
    <name evidence="2" type="ORF">ACFSQT_22495</name>
    <name evidence="3" type="ORF">ACFSQT_27480</name>
</gene>
<keyword evidence="4" id="KW-1185">Reference proteome</keyword>
<evidence type="ECO:0000256" key="1">
    <source>
        <dbReference type="ARBA" id="ARBA00022649"/>
    </source>
</evidence>
<dbReference type="RefSeq" id="WP_379022249.1">
    <property type="nucleotide sequence ID" value="NZ_JBHUGY010000034.1"/>
</dbReference>
<comment type="caution">
    <text evidence="2">The sequence shown here is derived from an EMBL/GenBank/DDBJ whole genome shotgun (WGS) entry which is preliminary data.</text>
</comment>
<sequence length="138" mass="15773">MPRSKSRLGQKTAGTEKKRRRAKAAFFCLRSDFSQTLIWLAENITICDIFEVKWVILLPLAAKALRKHRADAERILSKIEAYADDPRSLANMVKALQGSTALRLRVGDYRVVFEETDQEIIVTKIGPRGPFMIERTPR</sequence>
<dbReference type="EMBL" id="JBHUGY010000034">
    <property type="protein sequence ID" value="MFD2055729.1"/>
    <property type="molecule type" value="Genomic_DNA"/>
</dbReference>
<evidence type="ECO:0000313" key="4">
    <source>
        <dbReference type="Proteomes" id="UP001597349"/>
    </source>
</evidence>
<dbReference type="Gene3D" id="3.30.2310.20">
    <property type="entry name" value="RelE-like"/>
    <property type="match status" value="1"/>
</dbReference>
<dbReference type="InterPro" id="IPR007712">
    <property type="entry name" value="RelE/ParE_toxin"/>
</dbReference>
<evidence type="ECO:0000313" key="3">
    <source>
        <dbReference type="EMBL" id="MFD2056682.1"/>
    </source>
</evidence>
<reference evidence="2" key="1">
    <citation type="journal article" date="2014" name="Int. J. Syst. Evol. Microbiol.">
        <title>Complete genome of a new Firmicutes species belonging to the dominant human colonic microbiota ('Ruminococcus bicirculans') reveals two chromosomes and a selective capacity to utilize plant glucans.</title>
        <authorList>
            <consortium name="NISC Comparative Sequencing Program"/>
            <person name="Wegmann U."/>
            <person name="Louis P."/>
            <person name="Goesmann A."/>
            <person name="Henrissat B."/>
            <person name="Duncan S.H."/>
            <person name="Flint H.J."/>
        </authorList>
    </citation>
    <scope>NUCLEOTIDE SEQUENCE</scope>
    <source>
        <strain evidence="2">ICMP 19560</strain>
    </source>
</reference>
<accession>A0ABW4WGL4</accession>
<organism evidence="2 4">
    <name type="scientific">Mesorhizobium calcicola</name>
    <dbReference type="NCBI Taxonomy" id="1300310"/>
    <lineage>
        <taxon>Bacteria</taxon>
        <taxon>Pseudomonadati</taxon>
        <taxon>Pseudomonadota</taxon>
        <taxon>Alphaproteobacteria</taxon>
        <taxon>Hyphomicrobiales</taxon>
        <taxon>Phyllobacteriaceae</taxon>
        <taxon>Mesorhizobium</taxon>
    </lineage>
</organism>
<protein>
    <submittedName>
        <fullName evidence="2">Type II toxin-antitoxin system RelE/ParE family toxin</fullName>
    </submittedName>
</protein>
<dbReference type="EMBL" id="JBHUGY010000045">
    <property type="protein sequence ID" value="MFD2056682.1"/>
    <property type="molecule type" value="Genomic_DNA"/>
</dbReference>